<protein>
    <submittedName>
        <fullName evidence="3">Fimbria/pilus outer membrane usher protein</fullName>
    </submittedName>
</protein>
<feature type="signal peptide" evidence="1">
    <location>
        <begin position="1"/>
        <end position="21"/>
    </location>
</feature>
<dbReference type="Gene3D" id="2.60.40.2070">
    <property type="match status" value="1"/>
</dbReference>
<evidence type="ECO:0000259" key="2">
    <source>
        <dbReference type="Pfam" id="PF13953"/>
    </source>
</evidence>
<gene>
    <name evidence="3" type="ORF">PDM28_06450</name>
</gene>
<keyword evidence="4" id="KW-1185">Reference proteome</keyword>
<evidence type="ECO:0000313" key="3">
    <source>
        <dbReference type="EMBL" id="WNH49944.1"/>
    </source>
</evidence>
<feature type="domain" description="PapC-like C-terminal" evidence="2">
    <location>
        <begin position="713"/>
        <end position="771"/>
    </location>
</feature>
<evidence type="ECO:0000256" key="1">
    <source>
        <dbReference type="SAM" id="SignalP"/>
    </source>
</evidence>
<sequence length="793" mass="84452">MRVALAAGAVSSGMLAGAARAADAPAESGAEIGAFAADDVMLPAPTPLTAPQTLYLEVTLNGSPRGLLPFTELGGQLRADPAVLRQLGFGARGDAPVPLAQISGVVVRYDAGLQTLALEVPLEQLSLPTTELGQALPTTPTASASPGALVNYDLYASQNEEAGNLALTTEWRVFGLGRGVLRSTQLLRTFQDSERDWRGESVRLDSAWQLDFPDSALTLTVGDFFSGFVDWSRPVRMGGIQIGRNYGLQPYRVLTPTPSFLGEAVVPSTVELYVDGLRQYNGEVPVGPFQLGAQPGISGTGNAQVVITDAYGRMQTLDFSFYGTQQLLAEGLSDWSAGVGRMRRDYGIRSFAYDDATVGSATWRRGVSNRFTAELHAEGGGGVASAGAGGWWQLGMAGVLNASYARSRRDGRDGGQWALGYSWNNRIFNFNASTLRTHGQFQDLGSLQGALPPDVTDQVTAGASLGRGGALSASYLRLSYPDDEDRRYASVFWNRTFSERWSAYVSFNQNLDERADRSVYVSITASLGQNRQSSVAAQRNGDRMLYTVDVSKPVPGDGSEGGFGWRAQARHGDDGTGGLAEVGWLNRVGRYSLGAARQGDSSFAYANASGSLVWMSGHVFAAREVPDAFAVVSTDGVGGVPVRLENRPIGVTDENGLLLVTPLLSWQRNRISIDTLDLPADLRADRVDTQVTPRQSAGLGVDFGLRRTRAIVLVLHDAQDQPLAAGSQVRLPDQGSAPVGYDGEVYLEDLPGTGPLQVDTDDGRCVVQLPLTAAAGSAPLRLGPLRCQPVRTP</sequence>
<accession>A0ABY9YGF3</accession>
<dbReference type="Pfam" id="PF00577">
    <property type="entry name" value="Usher"/>
    <property type="match status" value="1"/>
</dbReference>
<dbReference type="Gene3D" id="2.60.40.2610">
    <property type="entry name" value="Outer membrane usher protein FimD, plug domain"/>
    <property type="match status" value="1"/>
</dbReference>
<dbReference type="RefSeq" id="WP_172448163.1">
    <property type="nucleotide sequence ID" value="NZ_CP115543.1"/>
</dbReference>
<dbReference type="PANTHER" id="PTHR30451">
    <property type="entry name" value="OUTER MEMBRANE USHER PROTEIN"/>
    <property type="match status" value="1"/>
</dbReference>
<dbReference type="InterPro" id="IPR000015">
    <property type="entry name" value="Fimb_usher"/>
</dbReference>
<dbReference type="InterPro" id="IPR043142">
    <property type="entry name" value="PapC-like_C_sf"/>
</dbReference>
<keyword evidence="1" id="KW-0732">Signal</keyword>
<dbReference type="InterPro" id="IPR025949">
    <property type="entry name" value="PapC-like_C"/>
</dbReference>
<feature type="chain" id="PRO_5045819924" evidence="1">
    <location>
        <begin position="22"/>
        <end position="793"/>
    </location>
</feature>
<organism evidence="3 4">
    <name type="scientific">Stenotrophomonas aracearum</name>
    <dbReference type="NCBI Taxonomy" id="3003272"/>
    <lineage>
        <taxon>Bacteria</taxon>
        <taxon>Pseudomonadati</taxon>
        <taxon>Pseudomonadota</taxon>
        <taxon>Gammaproteobacteria</taxon>
        <taxon>Lysobacterales</taxon>
        <taxon>Lysobacteraceae</taxon>
        <taxon>Stenotrophomonas</taxon>
    </lineage>
</organism>
<dbReference type="PANTHER" id="PTHR30451:SF5">
    <property type="entry name" value="SLR0019 PROTEIN"/>
    <property type="match status" value="1"/>
</dbReference>
<dbReference type="InterPro" id="IPR042186">
    <property type="entry name" value="FimD_plug_dom"/>
</dbReference>
<proteinExistence type="predicted"/>
<dbReference type="Pfam" id="PF13953">
    <property type="entry name" value="PapC_C"/>
    <property type="match status" value="1"/>
</dbReference>
<dbReference type="EMBL" id="CP115543">
    <property type="protein sequence ID" value="WNH49944.1"/>
    <property type="molecule type" value="Genomic_DNA"/>
</dbReference>
<evidence type="ECO:0000313" key="4">
    <source>
        <dbReference type="Proteomes" id="UP001305421"/>
    </source>
</evidence>
<reference evidence="3 4" key="1">
    <citation type="submission" date="2022-12" db="EMBL/GenBank/DDBJ databases">
        <title>Two new species, Stenotrophomonas aracearum and Stenotrophomonas oahuensis, isolated from Anthurium (Araceae family) in Hawaii.</title>
        <authorList>
            <person name="Chunag S.C."/>
            <person name="Dobhal S."/>
            <person name="Alvarez A."/>
            <person name="Arif M."/>
        </authorList>
    </citation>
    <scope>NUCLEOTIDE SEQUENCE [LARGE SCALE GENOMIC DNA]</scope>
    <source>
        <strain evidence="3 4">A5588</strain>
    </source>
</reference>
<name>A0ABY9YGF3_9GAMM</name>
<dbReference type="Proteomes" id="UP001305421">
    <property type="component" value="Chromosome"/>
</dbReference>
<dbReference type="Gene3D" id="2.60.40.3110">
    <property type="match status" value="1"/>
</dbReference>